<feature type="region of interest" description="Disordered" evidence="1">
    <location>
        <begin position="261"/>
        <end position="315"/>
    </location>
</feature>
<feature type="compositionally biased region" description="Polar residues" evidence="1">
    <location>
        <begin position="306"/>
        <end position="315"/>
    </location>
</feature>
<proteinExistence type="predicted"/>
<feature type="compositionally biased region" description="Polar residues" evidence="1">
    <location>
        <begin position="56"/>
        <end position="71"/>
    </location>
</feature>
<dbReference type="AlphaFoldDB" id="A0A6L2LDG1"/>
<dbReference type="PANTHER" id="PTHR11439">
    <property type="entry name" value="GAG-POL-RELATED RETROTRANSPOSON"/>
    <property type="match status" value="1"/>
</dbReference>
<reference evidence="2" key="1">
    <citation type="journal article" date="2019" name="Sci. Rep.">
        <title>Draft genome of Tanacetum cinerariifolium, the natural source of mosquito coil.</title>
        <authorList>
            <person name="Yamashiro T."/>
            <person name="Shiraishi A."/>
            <person name="Satake H."/>
            <person name="Nakayama K."/>
        </authorList>
    </citation>
    <scope>NUCLEOTIDE SEQUENCE</scope>
</reference>
<accession>A0A6L2LDG1</accession>
<feature type="region of interest" description="Disordered" evidence="1">
    <location>
        <begin position="46"/>
        <end position="109"/>
    </location>
</feature>
<feature type="compositionally biased region" description="Polar residues" evidence="1">
    <location>
        <begin position="132"/>
        <end position="153"/>
    </location>
</feature>
<protein>
    <submittedName>
        <fullName evidence="2">Uncharacterized mitochondrial protein AtMg00810-like</fullName>
    </submittedName>
</protein>
<dbReference type="EMBL" id="BKCJ010004234">
    <property type="protein sequence ID" value="GEU59806.1"/>
    <property type="molecule type" value="Genomic_DNA"/>
</dbReference>
<dbReference type="PANTHER" id="PTHR11439:SF463">
    <property type="entry name" value="REVERSE TRANSCRIPTASE TY1_COPIA-TYPE DOMAIN-CONTAINING PROTEIN"/>
    <property type="match status" value="1"/>
</dbReference>
<sequence length="418" mass="46623">MKEPRKLLNKAISHVREIYKCFKLQSNDVLINSVQAIDASLVVTESSGIESEKNSSENALSKSVNETQMQMQERKVDMGKALDDGSVVTKNSGTKSDKRDTNNRLGNDADTEDAVIKLVNDQEPLAEVPTGKTFTSSTTKVDSEPLNGSNEDITNPYECEQTLNVSACTLNLSTGTPFNPKKERLRVWLLKKLMFKNQVPQGIHNQEQSPNRAQGVKEQQQRAYSHDPCYELLHKVYISHGSSSNENQLNPQLSGQQLLEDAPLSSTSSTQEQEQALNISQGFEESPKTPMFRDDPLNESPHEESTPQGSSSNVRQTHTLFEHLGRWTKDHPIENVIGDPSHSILARNDSVDTPMVEKSKPDEDLQGKPVDATHYQGSIGSLMYLTSSRPDLIYAVCLCARYQAKPTEKHLNTVKRIF</sequence>
<feature type="region of interest" description="Disordered" evidence="1">
    <location>
        <begin position="128"/>
        <end position="154"/>
    </location>
</feature>
<organism evidence="2">
    <name type="scientific">Tanacetum cinerariifolium</name>
    <name type="common">Dalmatian daisy</name>
    <name type="synonym">Chrysanthemum cinerariifolium</name>
    <dbReference type="NCBI Taxonomy" id="118510"/>
    <lineage>
        <taxon>Eukaryota</taxon>
        <taxon>Viridiplantae</taxon>
        <taxon>Streptophyta</taxon>
        <taxon>Embryophyta</taxon>
        <taxon>Tracheophyta</taxon>
        <taxon>Spermatophyta</taxon>
        <taxon>Magnoliopsida</taxon>
        <taxon>eudicotyledons</taxon>
        <taxon>Gunneridae</taxon>
        <taxon>Pentapetalae</taxon>
        <taxon>asterids</taxon>
        <taxon>campanulids</taxon>
        <taxon>Asterales</taxon>
        <taxon>Asteraceae</taxon>
        <taxon>Asteroideae</taxon>
        <taxon>Anthemideae</taxon>
        <taxon>Anthemidinae</taxon>
        <taxon>Tanacetum</taxon>
    </lineage>
</organism>
<feature type="region of interest" description="Disordered" evidence="1">
    <location>
        <begin position="200"/>
        <end position="224"/>
    </location>
</feature>
<comment type="caution">
    <text evidence="2">The sequence shown here is derived from an EMBL/GenBank/DDBJ whole genome shotgun (WGS) entry which is preliminary data.</text>
</comment>
<feature type="compositionally biased region" description="Low complexity" evidence="1">
    <location>
        <begin position="265"/>
        <end position="275"/>
    </location>
</feature>
<name>A0A6L2LDG1_TANCI</name>
<feature type="compositionally biased region" description="Basic and acidic residues" evidence="1">
    <location>
        <begin position="72"/>
        <end position="83"/>
    </location>
</feature>
<gene>
    <name evidence="2" type="ORF">Tci_031784</name>
</gene>
<feature type="compositionally biased region" description="Polar residues" evidence="1">
    <location>
        <begin position="200"/>
        <end position="223"/>
    </location>
</feature>
<feature type="compositionally biased region" description="Basic and acidic residues" evidence="1">
    <location>
        <begin position="285"/>
        <end position="305"/>
    </location>
</feature>
<evidence type="ECO:0000256" key="1">
    <source>
        <dbReference type="SAM" id="MobiDB-lite"/>
    </source>
</evidence>
<evidence type="ECO:0000313" key="2">
    <source>
        <dbReference type="EMBL" id="GEU59806.1"/>
    </source>
</evidence>